<evidence type="ECO:0000313" key="7">
    <source>
        <dbReference type="Proteomes" id="UP000737018"/>
    </source>
</evidence>
<dbReference type="Gene3D" id="3.30.479.30">
    <property type="entry name" value="Band 7 domain"/>
    <property type="match status" value="1"/>
</dbReference>
<dbReference type="FunFam" id="3.30.479.30:FF:000008">
    <property type="entry name" value="Stomatin-like protein 2, mitochondrial"/>
    <property type="match status" value="1"/>
</dbReference>
<comment type="subcellular location">
    <subcellularLocation>
        <location evidence="1">Mitochondrion</location>
    </subcellularLocation>
</comment>
<dbReference type="PANTHER" id="PTHR43327:SF10">
    <property type="entry name" value="STOMATIN-LIKE PROTEIN 2, MITOCHONDRIAL"/>
    <property type="match status" value="1"/>
</dbReference>
<gene>
    <name evidence="6" type="ORF">CMV_008615</name>
</gene>
<comment type="similarity">
    <text evidence="2">Belongs to the band 7/mec-2 family.</text>
</comment>
<dbReference type="PRINTS" id="PR00721">
    <property type="entry name" value="STOMATIN"/>
</dbReference>
<feature type="compositionally biased region" description="Polar residues" evidence="4">
    <location>
        <begin position="350"/>
        <end position="359"/>
    </location>
</feature>
<dbReference type="GO" id="GO:0016020">
    <property type="term" value="C:membrane"/>
    <property type="evidence" value="ECO:0007669"/>
    <property type="project" value="InterPro"/>
</dbReference>
<dbReference type="OrthoDB" id="434619at2759"/>
<dbReference type="CDD" id="cd08829">
    <property type="entry name" value="SPFH_paraslipin"/>
    <property type="match status" value="1"/>
</dbReference>
<dbReference type="InterPro" id="IPR001972">
    <property type="entry name" value="Stomatin_HflK_fam"/>
</dbReference>
<dbReference type="GO" id="GO:0005739">
    <property type="term" value="C:mitochondrion"/>
    <property type="evidence" value="ECO:0007669"/>
    <property type="project" value="UniProtKB-SubCell"/>
</dbReference>
<reference evidence="6" key="1">
    <citation type="submission" date="2020-03" db="EMBL/GenBank/DDBJ databases">
        <title>Castanea mollissima Vanexum genome sequencing.</title>
        <authorList>
            <person name="Staton M."/>
        </authorList>
    </citation>
    <scope>NUCLEOTIDE SEQUENCE</scope>
    <source>
        <tissue evidence="6">Leaf</tissue>
    </source>
</reference>
<dbReference type="InterPro" id="IPR036013">
    <property type="entry name" value="Band_7/SPFH_dom_sf"/>
</dbReference>
<evidence type="ECO:0000256" key="1">
    <source>
        <dbReference type="ARBA" id="ARBA00004173"/>
    </source>
</evidence>
<comment type="caution">
    <text evidence="6">The sequence shown here is derived from an EMBL/GenBank/DDBJ whole genome shotgun (WGS) entry which is preliminary data.</text>
</comment>
<keyword evidence="3" id="KW-0496">Mitochondrion</keyword>
<accession>A0A8J4W1Y6</accession>
<feature type="region of interest" description="Disordered" evidence="4">
    <location>
        <begin position="350"/>
        <end position="384"/>
    </location>
</feature>
<dbReference type="SMART" id="SM00244">
    <property type="entry name" value="PHB"/>
    <property type="match status" value="1"/>
</dbReference>
<organism evidence="6 7">
    <name type="scientific">Castanea mollissima</name>
    <name type="common">Chinese chestnut</name>
    <dbReference type="NCBI Taxonomy" id="60419"/>
    <lineage>
        <taxon>Eukaryota</taxon>
        <taxon>Viridiplantae</taxon>
        <taxon>Streptophyta</taxon>
        <taxon>Embryophyta</taxon>
        <taxon>Tracheophyta</taxon>
        <taxon>Spermatophyta</taxon>
        <taxon>Magnoliopsida</taxon>
        <taxon>eudicotyledons</taxon>
        <taxon>Gunneridae</taxon>
        <taxon>Pentapetalae</taxon>
        <taxon>rosids</taxon>
        <taxon>fabids</taxon>
        <taxon>Fagales</taxon>
        <taxon>Fagaceae</taxon>
        <taxon>Castanea</taxon>
    </lineage>
</organism>
<dbReference type="SUPFAM" id="SSF117892">
    <property type="entry name" value="Band 7/SPFH domain"/>
    <property type="match status" value="1"/>
</dbReference>
<sequence length="384" mass="42557">MASSFRALTTSSSLLLRQPYLLDTQSTTQSPLLPTPYQSSVRTFFSSRDPRRAHQIKPPRNKIIQIVPEKRAYIIERFGKFQRILKPGINFLVPFIDKIAYAHSLKEEAIPIGDQSAITKDNVTISIDGVLYVKVVDPERASYGVEHPIYAITQIAQTTMRSELGKMTLDRTFAERDALNEKIVDAINEAATSWGLQCLRYEIRDISPPKGVRRVMEMQAEAERKKRALVLDSEGERQSNINIAEGQKNSVILKSEAAKMDQINRAHGEAEAILARAKATAQGIEVVSKAIQESGGVEAVSLRIAEQYIDAFSKIAKQSTTVLLPSNVSEPSSMMAQALTMYKNMIGNAPNNGQNTMGNDYSDGEMRNDSSDGDVSNSTESRKE</sequence>
<proteinExistence type="inferred from homology"/>
<dbReference type="InterPro" id="IPR032435">
    <property type="entry name" value="STML2-like_C"/>
</dbReference>
<dbReference type="GO" id="GO:0007005">
    <property type="term" value="P:mitochondrion organization"/>
    <property type="evidence" value="ECO:0007669"/>
    <property type="project" value="TreeGrafter"/>
</dbReference>
<feature type="compositionally biased region" description="Polar residues" evidence="4">
    <location>
        <begin position="373"/>
        <end position="384"/>
    </location>
</feature>
<feature type="domain" description="Band 7" evidence="5">
    <location>
        <begin position="62"/>
        <end position="220"/>
    </location>
</feature>
<name>A0A8J4W1Y6_9ROSI</name>
<dbReference type="InterPro" id="IPR050710">
    <property type="entry name" value="Band7/mec-2_domain"/>
</dbReference>
<dbReference type="Pfam" id="PF16200">
    <property type="entry name" value="Band_7_C"/>
    <property type="match status" value="1"/>
</dbReference>
<dbReference type="Pfam" id="PF01145">
    <property type="entry name" value="Band_7"/>
    <property type="match status" value="1"/>
</dbReference>
<evidence type="ECO:0000313" key="6">
    <source>
        <dbReference type="EMBL" id="KAF3967391.1"/>
    </source>
</evidence>
<dbReference type="AlphaFoldDB" id="A0A8J4W1Y6"/>
<evidence type="ECO:0000259" key="5">
    <source>
        <dbReference type="SMART" id="SM00244"/>
    </source>
</evidence>
<dbReference type="InterPro" id="IPR001107">
    <property type="entry name" value="Band_7"/>
</dbReference>
<keyword evidence="7" id="KW-1185">Reference proteome</keyword>
<dbReference type="EMBL" id="JRKL02000905">
    <property type="protein sequence ID" value="KAF3967391.1"/>
    <property type="molecule type" value="Genomic_DNA"/>
</dbReference>
<dbReference type="PANTHER" id="PTHR43327">
    <property type="entry name" value="STOMATIN-LIKE PROTEIN 2, MITOCHONDRIAL"/>
    <property type="match status" value="1"/>
</dbReference>
<protein>
    <recommendedName>
        <fullName evidence="5">Band 7 domain-containing protein</fullName>
    </recommendedName>
</protein>
<evidence type="ECO:0000256" key="3">
    <source>
        <dbReference type="ARBA" id="ARBA00023128"/>
    </source>
</evidence>
<evidence type="ECO:0000256" key="2">
    <source>
        <dbReference type="ARBA" id="ARBA00008164"/>
    </source>
</evidence>
<dbReference type="Proteomes" id="UP000737018">
    <property type="component" value="Unassembled WGS sequence"/>
</dbReference>
<evidence type="ECO:0000256" key="4">
    <source>
        <dbReference type="SAM" id="MobiDB-lite"/>
    </source>
</evidence>